<gene>
    <name evidence="1" type="ORF">AQJ64_32650</name>
</gene>
<dbReference type="SUPFAM" id="SSF46785">
    <property type="entry name" value="Winged helix' DNA-binding domain"/>
    <property type="match status" value="1"/>
</dbReference>
<accession>A0A117R969</accession>
<comment type="caution">
    <text evidence="1">The sequence shown here is derived from an EMBL/GenBank/DDBJ whole genome shotgun (WGS) entry which is preliminary data.</text>
</comment>
<evidence type="ECO:0008006" key="3">
    <source>
        <dbReference type="Google" id="ProtNLM"/>
    </source>
</evidence>
<organism evidence="1 2">
    <name type="scientific">Streptomyces griseoruber</name>
    <dbReference type="NCBI Taxonomy" id="1943"/>
    <lineage>
        <taxon>Bacteria</taxon>
        <taxon>Bacillati</taxon>
        <taxon>Actinomycetota</taxon>
        <taxon>Actinomycetes</taxon>
        <taxon>Kitasatosporales</taxon>
        <taxon>Streptomycetaceae</taxon>
        <taxon>Streptomyces</taxon>
    </lineage>
</organism>
<dbReference type="EMBL" id="LMWW01000055">
    <property type="protein sequence ID" value="KUN77953.1"/>
    <property type="molecule type" value="Genomic_DNA"/>
</dbReference>
<reference evidence="1 2" key="1">
    <citation type="submission" date="2015-10" db="EMBL/GenBank/DDBJ databases">
        <title>Draft genome sequence of Streptomyces griseoruber DSM 40281, type strain for the species Streptomyces griseoruber.</title>
        <authorList>
            <person name="Ruckert C."/>
            <person name="Winkler A."/>
            <person name="Kalinowski J."/>
            <person name="Kampfer P."/>
            <person name="Glaeser S."/>
        </authorList>
    </citation>
    <scope>NUCLEOTIDE SEQUENCE [LARGE SCALE GENOMIC DNA]</scope>
    <source>
        <strain evidence="1 2">DSM 40281</strain>
    </source>
</reference>
<dbReference type="InterPro" id="IPR036390">
    <property type="entry name" value="WH_DNA-bd_sf"/>
</dbReference>
<dbReference type="AlphaFoldDB" id="A0A117R969"/>
<evidence type="ECO:0000313" key="1">
    <source>
        <dbReference type="EMBL" id="KUN77953.1"/>
    </source>
</evidence>
<protein>
    <recommendedName>
        <fullName evidence="3">MarR family transcriptional regulator</fullName>
    </recommendedName>
</protein>
<dbReference type="Gene3D" id="1.10.10.10">
    <property type="entry name" value="Winged helix-like DNA-binding domain superfamily/Winged helix DNA-binding domain"/>
    <property type="match status" value="1"/>
</dbReference>
<dbReference type="STRING" id="1943.AQJ64_32650"/>
<evidence type="ECO:0000313" key="2">
    <source>
        <dbReference type="Proteomes" id="UP000052982"/>
    </source>
</evidence>
<sequence>MSAPARPLGYWLKHLDNLLERHFEATLSGLGVSRREWQVLNTLAGGGPVGRPGLTDALAPFWTEDGPTLDEVLARLTERGWIPAGADEGLALTDVGRAAHTQVRAGVETTRAALLTGLSGEQYAETVRVLSVMAGNVEAALAAR</sequence>
<proteinExistence type="predicted"/>
<name>A0A117R969_9ACTN</name>
<dbReference type="Proteomes" id="UP000052982">
    <property type="component" value="Unassembled WGS sequence"/>
</dbReference>
<keyword evidence="2" id="KW-1185">Reference proteome</keyword>
<dbReference type="InterPro" id="IPR036388">
    <property type="entry name" value="WH-like_DNA-bd_sf"/>
</dbReference>